<organism evidence="1 2">
    <name type="scientific">Skermanella aerolata</name>
    <dbReference type="NCBI Taxonomy" id="393310"/>
    <lineage>
        <taxon>Bacteria</taxon>
        <taxon>Pseudomonadati</taxon>
        <taxon>Pseudomonadota</taxon>
        <taxon>Alphaproteobacteria</taxon>
        <taxon>Rhodospirillales</taxon>
        <taxon>Azospirillaceae</taxon>
        <taxon>Skermanella</taxon>
    </lineage>
</organism>
<accession>A0A512DZ03</accession>
<protein>
    <submittedName>
        <fullName evidence="1">Uncharacterized protein</fullName>
    </submittedName>
</protein>
<sequence length="265" mass="27332">MFQQTGPDPVKTLAAKSMTLFMLAMLPGCVTESVTDHAYSAIRDSGVFQEMAERTGLGALSDTAAARLSEAMGTDDVPLDTVGVPLTQLAGGTVTGPRPPDLIRAALTEIAAEHGPAVARRMMVSAFTGGAAMVTGLPSMATGAVDAHDKLVAAQEAQVLVDAAYAAAEATRAETALVPDEDRPIEAAALLKLADEPAGTRLIWNNPVTGAAGAVELGDTKAGDARPGGVSVACRPVLREYVRDTVSRNGLGTICREGSIWYDLS</sequence>
<dbReference type="OrthoDB" id="7355582at2"/>
<reference evidence="1 2" key="1">
    <citation type="submission" date="2019-07" db="EMBL/GenBank/DDBJ databases">
        <title>Whole genome shotgun sequence of Skermanella aerolata NBRC 106429.</title>
        <authorList>
            <person name="Hosoyama A."/>
            <person name="Uohara A."/>
            <person name="Ohji S."/>
            <person name="Ichikawa N."/>
        </authorList>
    </citation>
    <scope>NUCLEOTIDE SEQUENCE [LARGE SCALE GENOMIC DNA]</scope>
    <source>
        <strain evidence="1 2">NBRC 106429</strain>
    </source>
</reference>
<dbReference type="EMBL" id="BJYZ01000030">
    <property type="protein sequence ID" value="GEO41706.1"/>
    <property type="molecule type" value="Genomic_DNA"/>
</dbReference>
<evidence type="ECO:0000313" key="1">
    <source>
        <dbReference type="EMBL" id="GEO41706.1"/>
    </source>
</evidence>
<dbReference type="RefSeq" id="WP_044434270.1">
    <property type="nucleotide sequence ID" value="NZ_BJYZ01000030.1"/>
</dbReference>
<proteinExistence type="predicted"/>
<comment type="caution">
    <text evidence="1">The sequence shown here is derived from an EMBL/GenBank/DDBJ whole genome shotgun (WGS) entry which is preliminary data.</text>
</comment>
<name>A0A512DZ03_9PROT</name>
<dbReference type="AlphaFoldDB" id="A0A512DZ03"/>
<gene>
    <name evidence="1" type="ORF">SAE02_58540</name>
</gene>
<dbReference type="Proteomes" id="UP000321523">
    <property type="component" value="Unassembled WGS sequence"/>
</dbReference>
<keyword evidence="2" id="KW-1185">Reference proteome</keyword>
<evidence type="ECO:0000313" key="2">
    <source>
        <dbReference type="Proteomes" id="UP000321523"/>
    </source>
</evidence>